<feature type="domain" description="STAS" evidence="1">
    <location>
        <begin position="1"/>
        <end position="99"/>
    </location>
</feature>
<evidence type="ECO:0000313" key="3">
    <source>
        <dbReference type="Proteomes" id="UP000187191"/>
    </source>
</evidence>
<reference evidence="2 3" key="1">
    <citation type="submission" date="2016-05" db="EMBL/GenBank/DDBJ databases">
        <authorList>
            <person name="Gu J."/>
        </authorList>
    </citation>
    <scope>NUCLEOTIDE SEQUENCE [LARGE SCALE GENOMIC DNA]</scope>
    <source>
        <strain evidence="2 3">ACCC40021</strain>
    </source>
</reference>
<protein>
    <recommendedName>
        <fullName evidence="1">STAS domain-containing protein</fullName>
    </recommendedName>
</protein>
<keyword evidence="3" id="KW-1185">Reference proteome</keyword>
<name>A0ABM6GPC8_9ACTN</name>
<gene>
    <name evidence="2" type="ORF">A7J05_06920</name>
</gene>
<organism evidence="2 3">
    <name type="scientific">Streptomyces alfalfae</name>
    <dbReference type="NCBI Taxonomy" id="1642299"/>
    <lineage>
        <taxon>Bacteria</taxon>
        <taxon>Bacillati</taxon>
        <taxon>Actinomycetota</taxon>
        <taxon>Actinomycetes</taxon>
        <taxon>Kitasatosporales</taxon>
        <taxon>Streptomycetaceae</taxon>
        <taxon>Streptomyces</taxon>
    </lineage>
</organism>
<dbReference type="SUPFAM" id="SSF52091">
    <property type="entry name" value="SpoIIaa-like"/>
    <property type="match status" value="1"/>
</dbReference>
<dbReference type="InterPro" id="IPR036513">
    <property type="entry name" value="STAS_dom_sf"/>
</dbReference>
<accession>A0ABM6GPC8</accession>
<dbReference type="Gene3D" id="3.30.750.24">
    <property type="entry name" value="STAS domain"/>
    <property type="match status" value="1"/>
</dbReference>
<evidence type="ECO:0000313" key="2">
    <source>
        <dbReference type="EMBL" id="APY85481.1"/>
    </source>
</evidence>
<dbReference type="PROSITE" id="PS50801">
    <property type="entry name" value="STAS"/>
    <property type="match status" value="1"/>
</dbReference>
<dbReference type="InterPro" id="IPR002645">
    <property type="entry name" value="STAS_dom"/>
</dbReference>
<dbReference type="Proteomes" id="UP000187191">
    <property type="component" value="Chromosome"/>
</dbReference>
<dbReference type="CDD" id="cd07043">
    <property type="entry name" value="STAS_anti-anti-sigma_factors"/>
    <property type="match status" value="1"/>
</dbReference>
<dbReference type="Pfam" id="PF01740">
    <property type="entry name" value="STAS"/>
    <property type="match status" value="1"/>
</dbReference>
<sequence>MVRMCGEFDISSFPQLTILLRGTCQQTRDAWLIVDLRPLTFMDSTVLRELSTAQEHCEQAGHGLRLVYDQPFISRLLALRGATSQFPRYATPDNAWAGRQAPKH</sequence>
<evidence type="ECO:0000259" key="1">
    <source>
        <dbReference type="PROSITE" id="PS50801"/>
    </source>
</evidence>
<dbReference type="EMBL" id="CP015588">
    <property type="protein sequence ID" value="APY85481.1"/>
    <property type="molecule type" value="Genomic_DNA"/>
</dbReference>
<proteinExistence type="predicted"/>